<dbReference type="InterPro" id="IPR036890">
    <property type="entry name" value="HATPase_C_sf"/>
</dbReference>
<dbReference type="InterPro" id="IPR003661">
    <property type="entry name" value="HisK_dim/P_dom"/>
</dbReference>
<dbReference type="Gene3D" id="2.60.40.2380">
    <property type="match status" value="1"/>
</dbReference>
<keyword evidence="6" id="KW-0902">Two-component regulatory system</keyword>
<dbReference type="SMART" id="SM00387">
    <property type="entry name" value="HATPase_c"/>
    <property type="match status" value="1"/>
</dbReference>
<feature type="transmembrane region" description="Helical" evidence="7">
    <location>
        <begin position="343"/>
        <end position="362"/>
    </location>
</feature>
<protein>
    <recommendedName>
        <fullName evidence="2">histidine kinase</fullName>
        <ecNumber evidence="2">2.7.13.3</ecNumber>
    </recommendedName>
</protein>
<dbReference type="InterPro" id="IPR036097">
    <property type="entry name" value="HisK_dim/P_sf"/>
</dbReference>
<keyword evidence="7" id="KW-0812">Transmembrane</keyword>
<dbReference type="InterPro" id="IPR005467">
    <property type="entry name" value="His_kinase_dom"/>
</dbReference>
<dbReference type="AlphaFoldDB" id="A0A250DG46"/>
<dbReference type="CDD" id="cd00082">
    <property type="entry name" value="HisKA"/>
    <property type="match status" value="1"/>
</dbReference>
<dbReference type="KEGG" id="vbo:CKY39_07705"/>
<keyword evidence="7" id="KW-0472">Membrane</keyword>
<keyword evidence="7" id="KW-1133">Transmembrane helix</keyword>
<dbReference type="CDD" id="cd00075">
    <property type="entry name" value="HATPase"/>
    <property type="match status" value="1"/>
</dbReference>
<name>A0A250DG46_9BURK</name>
<dbReference type="InterPro" id="IPR003594">
    <property type="entry name" value="HATPase_dom"/>
</dbReference>
<feature type="domain" description="Histidine kinase" evidence="8">
    <location>
        <begin position="435"/>
        <end position="646"/>
    </location>
</feature>
<keyword evidence="5" id="KW-0418">Kinase</keyword>
<keyword evidence="4" id="KW-0808">Transferase</keyword>
<dbReference type="InterPro" id="IPR011622">
    <property type="entry name" value="7TMR_DISM_rcpt_extracell_dom2"/>
</dbReference>
<proteinExistence type="predicted"/>
<dbReference type="Gene3D" id="3.30.565.10">
    <property type="entry name" value="Histidine kinase-like ATPase, C-terminal domain"/>
    <property type="match status" value="1"/>
</dbReference>
<dbReference type="InterPro" id="IPR004358">
    <property type="entry name" value="Sig_transdc_His_kin-like_C"/>
</dbReference>
<dbReference type="Pfam" id="PF07695">
    <property type="entry name" value="7TMR-DISM_7TM"/>
    <property type="match status" value="1"/>
</dbReference>
<dbReference type="SMART" id="SM00388">
    <property type="entry name" value="HisKA"/>
    <property type="match status" value="1"/>
</dbReference>
<dbReference type="SUPFAM" id="SSF55874">
    <property type="entry name" value="ATPase domain of HSP90 chaperone/DNA topoisomerase II/histidine kinase"/>
    <property type="match status" value="1"/>
</dbReference>
<evidence type="ECO:0000256" key="3">
    <source>
        <dbReference type="ARBA" id="ARBA00022553"/>
    </source>
</evidence>
<dbReference type="PRINTS" id="PR00344">
    <property type="entry name" value="BCTRLSENSOR"/>
</dbReference>
<evidence type="ECO:0000259" key="8">
    <source>
        <dbReference type="PROSITE" id="PS50109"/>
    </source>
</evidence>
<feature type="transmembrane region" description="Helical" evidence="7">
    <location>
        <begin position="311"/>
        <end position="331"/>
    </location>
</feature>
<feature type="transmembrane region" description="Helical" evidence="7">
    <location>
        <begin position="191"/>
        <end position="212"/>
    </location>
</feature>
<gene>
    <name evidence="9" type="ORF">CKY39_07705</name>
</gene>
<dbReference type="Proteomes" id="UP000217154">
    <property type="component" value="Chromosome"/>
</dbReference>
<dbReference type="Pfam" id="PF07696">
    <property type="entry name" value="7TMR-DISMED2"/>
    <property type="match status" value="1"/>
</dbReference>
<dbReference type="EC" id="2.7.13.3" evidence="2"/>
<dbReference type="PROSITE" id="PS50109">
    <property type="entry name" value="HIS_KIN"/>
    <property type="match status" value="1"/>
</dbReference>
<evidence type="ECO:0000256" key="7">
    <source>
        <dbReference type="SAM" id="Phobius"/>
    </source>
</evidence>
<evidence type="ECO:0000256" key="2">
    <source>
        <dbReference type="ARBA" id="ARBA00012438"/>
    </source>
</evidence>
<reference evidence="9 10" key="1">
    <citation type="submission" date="2017-09" db="EMBL/GenBank/DDBJ databases">
        <title>The diverse metabolic capabilities of V. boronicumulans make it an excellent choice for continued studies on novel biodegradation.</title>
        <authorList>
            <person name="Sun S."/>
        </authorList>
    </citation>
    <scope>NUCLEOTIDE SEQUENCE [LARGE SCALE GENOMIC DNA]</scope>
    <source>
        <strain evidence="9 10">J1</strain>
    </source>
</reference>
<comment type="catalytic activity">
    <reaction evidence="1">
        <text>ATP + protein L-histidine = ADP + protein N-phospho-L-histidine.</text>
        <dbReference type="EC" id="2.7.13.3"/>
    </reaction>
</comment>
<dbReference type="SUPFAM" id="SSF47384">
    <property type="entry name" value="Homodimeric domain of signal transducing histidine kinase"/>
    <property type="match status" value="1"/>
</dbReference>
<dbReference type="Pfam" id="PF00512">
    <property type="entry name" value="HisKA"/>
    <property type="match status" value="1"/>
</dbReference>
<keyword evidence="3" id="KW-0597">Phosphoprotein</keyword>
<dbReference type="EMBL" id="CP023284">
    <property type="protein sequence ID" value="ATA53111.1"/>
    <property type="molecule type" value="Genomic_DNA"/>
</dbReference>
<organism evidence="9 10">
    <name type="scientific">Variovorax boronicumulans</name>
    <dbReference type="NCBI Taxonomy" id="436515"/>
    <lineage>
        <taxon>Bacteria</taxon>
        <taxon>Pseudomonadati</taxon>
        <taxon>Pseudomonadota</taxon>
        <taxon>Betaproteobacteria</taxon>
        <taxon>Burkholderiales</taxon>
        <taxon>Comamonadaceae</taxon>
        <taxon>Variovorax</taxon>
    </lineage>
</organism>
<dbReference type="Gene3D" id="1.10.287.130">
    <property type="match status" value="1"/>
</dbReference>
<accession>A0A250DG46</accession>
<evidence type="ECO:0000313" key="9">
    <source>
        <dbReference type="EMBL" id="ATA53111.1"/>
    </source>
</evidence>
<evidence type="ECO:0000313" key="10">
    <source>
        <dbReference type="Proteomes" id="UP000217154"/>
    </source>
</evidence>
<dbReference type="PANTHER" id="PTHR43711">
    <property type="entry name" value="TWO-COMPONENT HISTIDINE KINASE"/>
    <property type="match status" value="1"/>
</dbReference>
<evidence type="ECO:0000256" key="1">
    <source>
        <dbReference type="ARBA" id="ARBA00000085"/>
    </source>
</evidence>
<evidence type="ECO:0000256" key="4">
    <source>
        <dbReference type="ARBA" id="ARBA00022679"/>
    </source>
</evidence>
<dbReference type="InterPro" id="IPR011623">
    <property type="entry name" value="7TMR_DISM_rcpt_extracell_dom1"/>
</dbReference>
<feature type="transmembrane region" description="Helical" evidence="7">
    <location>
        <begin position="382"/>
        <end position="399"/>
    </location>
</feature>
<dbReference type="GO" id="GO:0000155">
    <property type="term" value="F:phosphorelay sensor kinase activity"/>
    <property type="evidence" value="ECO:0007669"/>
    <property type="project" value="InterPro"/>
</dbReference>
<evidence type="ECO:0000256" key="5">
    <source>
        <dbReference type="ARBA" id="ARBA00022777"/>
    </source>
</evidence>
<dbReference type="InterPro" id="IPR050736">
    <property type="entry name" value="Sensor_HK_Regulatory"/>
</dbReference>
<dbReference type="PANTHER" id="PTHR43711:SF1">
    <property type="entry name" value="HISTIDINE KINASE 1"/>
    <property type="match status" value="1"/>
</dbReference>
<feature type="transmembrane region" description="Helical" evidence="7">
    <location>
        <begin position="219"/>
        <end position="236"/>
    </location>
</feature>
<evidence type="ECO:0000256" key="6">
    <source>
        <dbReference type="ARBA" id="ARBA00023012"/>
    </source>
</evidence>
<sequence>MARALLRLGVGFIILLISLLPCDHVGATVVLGKGEGLDQSRSLERDFEVLLDPSNHLTIDDVQKPPFESAFIPHGVQHSHPTFTNGTVWVRFSLAREASATDDWVIQLYPTWLDEIRVYTGVYREARLVMVLGDQHPFSERALKTNLPAFPVSLGTTPQNYYLQIRTHGPMPLVLNAWHKGGLMQKERQSAAVNLLLAGGVTALILMFLILWVWIQDGIYLVLSLFVGAVALYTFTQAGYGSSLLFPNEMVWGDRSVDVAICLFSASTQLLLCRMFDYRSRSVVMARLSDSISVFFALLVAPAFLGLLDTLWWWFITVIGCLAILDYVLLVQLIAQRRKCDDFPIMAMILLMSSVWTIHFGIQQGLGPIDHSFLEKSVSQLILAGSMLALTIAVANRLFNIELQRRVERQRAFESLRIASQALEDHSRQREFVAVISHEFRTPLAIITAVSHALEVSPAGQDQRVKNFVKKNRKTVQRLTGLIENLLLNDALESGRSGLDNDCFDLREVVWRVQNNCLPEDRERLQISFPDEALMLLGSRERVEMLLWNIIQNALKYSELKVEVNGQTKDDFLMLDVSSVGDPIPKPEQARLFDRYFRGAQSSGIPGSGLGLHIARCIARQHGGDVALVSSDATGTVFRVFLPLEFAAGVAPKPAVSPS</sequence>
<feature type="transmembrane region" description="Helical" evidence="7">
    <location>
        <begin position="288"/>
        <end position="305"/>
    </location>
</feature>
<dbReference type="Pfam" id="PF02518">
    <property type="entry name" value="HATPase_c"/>
    <property type="match status" value="1"/>
</dbReference>